<proteinExistence type="predicted"/>
<feature type="compositionally biased region" description="Polar residues" evidence="2">
    <location>
        <begin position="440"/>
        <end position="452"/>
    </location>
</feature>
<feature type="compositionally biased region" description="Basic and acidic residues" evidence="2">
    <location>
        <begin position="566"/>
        <end position="577"/>
    </location>
</feature>
<reference evidence="4 5" key="1">
    <citation type="submission" date="2023-01" db="EMBL/GenBank/DDBJ databases">
        <authorList>
            <person name="Kreplak J."/>
        </authorList>
    </citation>
    <scope>NUCLEOTIDE SEQUENCE [LARGE SCALE GENOMIC DNA]</scope>
</reference>
<keyword evidence="5" id="KW-1185">Reference proteome</keyword>
<gene>
    <name evidence="4" type="ORF">VFH_II130800</name>
</gene>
<dbReference type="EMBL" id="OX451737">
    <property type="protein sequence ID" value="CAI8598501.1"/>
    <property type="molecule type" value="Genomic_DNA"/>
</dbReference>
<feature type="compositionally biased region" description="Polar residues" evidence="2">
    <location>
        <begin position="595"/>
        <end position="606"/>
    </location>
</feature>
<keyword evidence="1" id="KW-0945">Host-virus interaction</keyword>
<feature type="compositionally biased region" description="Low complexity" evidence="2">
    <location>
        <begin position="423"/>
        <end position="435"/>
    </location>
</feature>
<feature type="compositionally biased region" description="Pro residues" evidence="2">
    <location>
        <begin position="342"/>
        <end position="354"/>
    </location>
</feature>
<sequence>MATSSSASAGSQKKASSEQYQVPFRTLLTPVKNLEVLSELIIDFGSLKENGFDLTEEVRAQKWERYLDRTDFHPWVPSSKIRDLKDHHRVWAKIIHGCFNHRKPTSSPDYINIDQQFMIYFINQKVKINLAHFLFNHLRTSVKETREEERTKRDWIPFVRLISDILTENRLIEHLIEAQELSTIEPTVGKPLNTKNLKKMKLIENIRKEPSITPTADITSRRVPLSDFPLFSEIESKPVVVLRYLDACKADGTNPKLNIKDLHQPQPEVTLKKTKKRKAPSEGTSQQTPKKRAIDKVLSDIDQHASDHPSNNPNSEPQIVHSPQPEQPLSPIPEEPHIPEQPEIPPPSPQPAIPSPSSQPEIHPPSPQHEFHHSETPSPPSPEPHSPQSSEPQPLEIQLPCGTTVTMAQLPSSPESTPPNTPKTPNSPIIISDSPTPSPKQTAPKQNTENPSRTFIDLTILDRLADLKNKIAIPKPKQPDVGSGIMNFETGLQQWIASLKQVCPRMIDPAASDQLWSQFRIWVRAEALKLQDINYEQAQQNFSKLLNEVGSQLLKEDVLLLDSEPWSDKRPDSKVQPEEDQTIQAEASQAEDVAESSQKLPTSDVSQAAMDRQTLEELKLNDIRLQQRMDENDQKMKERMDVQHSKIDTVVSMVHKQNETTDQIKAMLETLFTCLPPQPYIFIHAIFMFSLHIFCTVLFGYELFNMTKTLIGISKYILISIRILVINVSIRRCYIRIPESKEQFTRMLKLDEQNCTQHSDKDNNSSSALKQSQNEAKPEHTLSSNGTVHSKRIITNDIIPDKICSIRKVYYWH</sequence>
<accession>A0AAV0ZKP2</accession>
<keyword evidence="3" id="KW-0472">Membrane</keyword>
<organism evidence="4 5">
    <name type="scientific">Vicia faba</name>
    <name type="common">Broad bean</name>
    <name type="synonym">Faba vulgaris</name>
    <dbReference type="NCBI Taxonomy" id="3906"/>
    <lineage>
        <taxon>Eukaryota</taxon>
        <taxon>Viridiplantae</taxon>
        <taxon>Streptophyta</taxon>
        <taxon>Embryophyta</taxon>
        <taxon>Tracheophyta</taxon>
        <taxon>Spermatophyta</taxon>
        <taxon>Magnoliopsida</taxon>
        <taxon>eudicotyledons</taxon>
        <taxon>Gunneridae</taxon>
        <taxon>Pentapetalae</taxon>
        <taxon>rosids</taxon>
        <taxon>fabids</taxon>
        <taxon>Fabales</taxon>
        <taxon>Fabaceae</taxon>
        <taxon>Papilionoideae</taxon>
        <taxon>50 kb inversion clade</taxon>
        <taxon>NPAAA clade</taxon>
        <taxon>Hologalegina</taxon>
        <taxon>IRL clade</taxon>
        <taxon>Fabeae</taxon>
        <taxon>Vicia</taxon>
    </lineage>
</organism>
<dbReference type="PANTHER" id="PTHR13037">
    <property type="entry name" value="FORMIN"/>
    <property type="match status" value="1"/>
</dbReference>
<protein>
    <submittedName>
        <fullName evidence="4">Uncharacterized protein</fullName>
    </submittedName>
</protein>
<evidence type="ECO:0000313" key="4">
    <source>
        <dbReference type="EMBL" id="CAI8598501.1"/>
    </source>
</evidence>
<evidence type="ECO:0000256" key="1">
    <source>
        <dbReference type="ARBA" id="ARBA00022581"/>
    </source>
</evidence>
<feature type="compositionally biased region" description="Polar residues" evidence="2">
    <location>
        <begin position="308"/>
        <end position="317"/>
    </location>
</feature>
<keyword evidence="3" id="KW-1133">Transmembrane helix</keyword>
<feature type="compositionally biased region" description="Polar residues" evidence="2">
    <location>
        <begin position="401"/>
        <end position="410"/>
    </location>
</feature>
<feature type="compositionally biased region" description="Basic and acidic residues" evidence="2">
    <location>
        <begin position="292"/>
        <end position="307"/>
    </location>
</feature>
<feature type="region of interest" description="Disordered" evidence="2">
    <location>
        <begin position="253"/>
        <end position="452"/>
    </location>
</feature>
<evidence type="ECO:0000256" key="3">
    <source>
        <dbReference type="SAM" id="Phobius"/>
    </source>
</evidence>
<evidence type="ECO:0000313" key="5">
    <source>
        <dbReference type="Proteomes" id="UP001157006"/>
    </source>
</evidence>
<feature type="region of interest" description="Disordered" evidence="2">
    <location>
        <begin position="755"/>
        <end position="785"/>
    </location>
</feature>
<dbReference type="PANTHER" id="PTHR13037:SF24">
    <property type="entry name" value="POLYCOMB PROTEIN PCL-RELATED"/>
    <property type="match status" value="1"/>
</dbReference>
<feature type="region of interest" description="Disordered" evidence="2">
    <location>
        <begin position="564"/>
        <end position="607"/>
    </location>
</feature>
<name>A0AAV0ZKP2_VICFA</name>
<keyword evidence="3" id="KW-0812">Transmembrane</keyword>
<dbReference type="Proteomes" id="UP001157006">
    <property type="component" value="Chromosome 2"/>
</dbReference>
<evidence type="ECO:0000256" key="2">
    <source>
        <dbReference type="SAM" id="MobiDB-lite"/>
    </source>
</evidence>
<feature type="transmembrane region" description="Helical" evidence="3">
    <location>
        <begin position="680"/>
        <end position="701"/>
    </location>
</feature>
<feature type="compositionally biased region" description="Polar residues" evidence="2">
    <location>
        <begin position="764"/>
        <end position="785"/>
    </location>
</feature>
<dbReference type="AlphaFoldDB" id="A0AAV0ZKP2"/>